<dbReference type="Proteomes" id="UP000603141">
    <property type="component" value="Unassembled WGS sequence"/>
</dbReference>
<proteinExistence type="predicted"/>
<gene>
    <name evidence="1" type="ORF">JIN85_20105</name>
</gene>
<protein>
    <submittedName>
        <fullName evidence="1">IS110 family transposase</fullName>
    </submittedName>
</protein>
<reference evidence="1" key="1">
    <citation type="submission" date="2021-01" db="EMBL/GenBank/DDBJ databases">
        <title>Modified the classification status of verrucomicrobia.</title>
        <authorList>
            <person name="Feng X."/>
        </authorList>
    </citation>
    <scope>NUCLEOTIDE SEQUENCE</scope>
    <source>
        <strain evidence="1">KCTC 22041</strain>
    </source>
</reference>
<accession>A0A934S8I1</accession>
<dbReference type="AlphaFoldDB" id="A0A934S8I1"/>
<name>A0A934S8I1_9BACT</name>
<organism evidence="1 2">
    <name type="scientific">Luteolibacter pohnpeiensis</name>
    <dbReference type="NCBI Taxonomy" id="454153"/>
    <lineage>
        <taxon>Bacteria</taxon>
        <taxon>Pseudomonadati</taxon>
        <taxon>Verrucomicrobiota</taxon>
        <taxon>Verrucomicrobiia</taxon>
        <taxon>Verrucomicrobiales</taxon>
        <taxon>Verrucomicrobiaceae</taxon>
        <taxon>Luteolibacter</taxon>
    </lineage>
</organism>
<feature type="non-terminal residue" evidence="1">
    <location>
        <position position="1"/>
    </location>
</feature>
<evidence type="ECO:0000313" key="2">
    <source>
        <dbReference type="Proteomes" id="UP000603141"/>
    </source>
</evidence>
<comment type="caution">
    <text evidence="1">The sequence shown here is derived from an EMBL/GenBank/DDBJ whole genome shotgun (WGS) entry which is preliminary data.</text>
</comment>
<evidence type="ECO:0000313" key="1">
    <source>
        <dbReference type="EMBL" id="MBK1884726.1"/>
    </source>
</evidence>
<dbReference type="EMBL" id="JAENIJ010000084">
    <property type="protein sequence ID" value="MBK1884726.1"/>
    <property type="molecule type" value="Genomic_DNA"/>
</dbReference>
<keyword evidence="2" id="KW-1185">Reference proteome</keyword>
<sequence length="61" mass="6979">PAMTARNNNPLLKTFADRLQENGKKPKQIIIGIMRKLLHQIYGILKSGEPYNPEKRGFQTT</sequence>